<gene>
    <name evidence="1" type="ORF">BDY19DRAFT_746313</name>
</gene>
<dbReference type="Proteomes" id="UP001055072">
    <property type="component" value="Unassembled WGS sequence"/>
</dbReference>
<comment type="caution">
    <text evidence="1">The sequence shown here is derived from an EMBL/GenBank/DDBJ whole genome shotgun (WGS) entry which is preliminary data.</text>
</comment>
<name>A0ACB8TMG4_9APHY</name>
<evidence type="ECO:0000313" key="2">
    <source>
        <dbReference type="Proteomes" id="UP001055072"/>
    </source>
</evidence>
<keyword evidence="2" id="KW-1185">Reference proteome</keyword>
<reference evidence="1" key="1">
    <citation type="journal article" date="2021" name="Environ. Microbiol.">
        <title>Gene family expansions and transcriptome signatures uncover fungal adaptations to wood decay.</title>
        <authorList>
            <person name="Hage H."/>
            <person name="Miyauchi S."/>
            <person name="Viragh M."/>
            <person name="Drula E."/>
            <person name="Min B."/>
            <person name="Chaduli D."/>
            <person name="Navarro D."/>
            <person name="Favel A."/>
            <person name="Norest M."/>
            <person name="Lesage-Meessen L."/>
            <person name="Balint B."/>
            <person name="Merenyi Z."/>
            <person name="de Eugenio L."/>
            <person name="Morin E."/>
            <person name="Martinez A.T."/>
            <person name="Baldrian P."/>
            <person name="Stursova M."/>
            <person name="Martinez M.J."/>
            <person name="Novotny C."/>
            <person name="Magnuson J.K."/>
            <person name="Spatafora J.W."/>
            <person name="Maurice S."/>
            <person name="Pangilinan J."/>
            <person name="Andreopoulos W."/>
            <person name="LaButti K."/>
            <person name="Hundley H."/>
            <person name="Na H."/>
            <person name="Kuo A."/>
            <person name="Barry K."/>
            <person name="Lipzen A."/>
            <person name="Henrissat B."/>
            <person name="Riley R."/>
            <person name="Ahrendt S."/>
            <person name="Nagy L.G."/>
            <person name="Grigoriev I.V."/>
            <person name="Martin F."/>
            <person name="Rosso M.N."/>
        </authorList>
    </citation>
    <scope>NUCLEOTIDE SEQUENCE</scope>
    <source>
        <strain evidence="1">CBS 384.51</strain>
    </source>
</reference>
<protein>
    <submittedName>
        <fullName evidence="1">Uncharacterized protein</fullName>
    </submittedName>
</protein>
<organism evidence="1 2">
    <name type="scientific">Irpex rosettiformis</name>
    <dbReference type="NCBI Taxonomy" id="378272"/>
    <lineage>
        <taxon>Eukaryota</taxon>
        <taxon>Fungi</taxon>
        <taxon>Dikarya</taxon>
        <taxon>Basidiomycota</taxon>
        <taxon>Agaricomycotina</taxon>
        <taxon>Agaricomycetes</taxon>
        <taxon>Polyporales</taxon>
        <taxon>Irpicaceae</taxon>
        <taxon>Irpex</taxon>
    </lineage>
</organism>
<evidence type="ECO:0000313" key="1">
    <source>
        <dbReference type="EMBL" id="KAI0083184.1"/>
    </source>
</evidence>
<accession>A0ACB8TMG4</accession>
<sequence length="264" mass="29664">MNSTSASPPDIQTTFGVLYISTLICMVLIGITTLQAWFYFLNHPDDRIATKLTVAVVWCTECIRCAFLAHASYYYVVWGWGNPTALFSPTWSMATLPLMTNIGEMIVQLYFAWRVCILSRGTFFRWILTFSIVAPSVCFFSMGIAVYTLGLNSISWADYIDGSQKTLTPATLSVSMATNLLIMLSLIFLLRRFKPELPRTHHIINTLMFYTIQAGALIVVVDAAVIALDTYIKNVGFAYIGLFSMQGNRTVCEFIVSQVRSFVR</sequence>
<dbReference type="EMBL" id="MU274984">
    <property type="protein sequence ID" value="KAI0083184.1"/>
    <property type="molecule type" value="Genomic_DNA"/>
</dbReference>
<proteinExistence type="predicted"/>